<comment type="caution">
    <text evidence="1">The sequence shown here is derived from an EMBL/GenBank/DDBJ whole genome shotgun (WGS) entry which is preliminary data.</text>
</comment>
<proteinExistence type="predicted"/>
<name>A0ABP0LV62_9DINO</name>
<organism evidence="1 2">
    <name type="scientific">Durusdinium trenchii</name>
    <dbReference type="NCBI Taxonomy" id="1381693"/>
    <lineage>
        <taxon>Eukaryota</taxon>
        <taxon>Sar</taxon>
        <taxon>Alveolata</taxon>
        <taxon>Dinophyceae</taxon>
        <taxon>Suessiales</taxon>
        <taxon>Symbiodiniaceae</taxon>
        <taxon>Durusdinium</taxon>
    </lineage>
</organism>
<protein>
    <submittedName>
        <fullName evidence="1">Uncharacterized protein</fullName>
    </submittedName>
</protein>
<evidence type="ECO:0000313" key="1">
    <source>
        <dbReference type="EMBL" id="CAK9043090.1"/>
    </source>
</evidence>
<evidence type="ECO:0000313" key="2">
    <source>
        <dbReference type="Proteomes" id="UP001642484"/>
    </source>
</evidence>
<gene>
    <name evidence="1" type="ORF">CCMP2556_LOCUS22854</name>
</gene>
<keyword evidence="2" id="KW-1185">Reference proteome</keyword>
<dbReference type="EMBL" id="CAXAMN010014347">
    <property type="protein sequence ID" value="CAK9043090.1"/>
    <property type="molecule type" value="Genomic_DNA"/>
</dbReference>
<sequence>MELTEAHIQHVKSCNDDDSCFRCLYLRNMKLWRKRMPWLIDQMWKHPGDENKLVWGLGCQLCIKAGLTTSSTFASMGFDGSGGFSGVLRHAKSKAREKAQKVLHGEDVLDAPSKDDFAKFMQERLLVRNMLFSRGKMRSSLNFHIPGLGGRKKMTQMQRCVGMACDTIDLVFLLEKSSSIVLHQDVSKGLLVVTFSACSESLEVVRGFLGCCPIPPAEMESLQKCTRDILRTACAGNQAYFDVIRKKEVLVADAAADEQLALRLMRADSTMFESTKMVVKDPTHCVRRFLSRPFAAIPEIHEVHSTLITRGDSMTCTLQFSDVLGSAFAEFCKKMHDNKRVRNLQFRKHRFDSCQRPTGRFVLYAKAFISTAIFASTHRKGERDGTRAEQFLQYISEKRLLLLSMLADASDEVSILVRFLDQGDWDMASLLAEIQQFVSRVSSLFLDGQCRHSGYCEYMLQTLRTPTAFLTASGPRSIGGDRMTDALFQETLQEMHAWVALLTHTVEAEFPGFSLMCAMSIFNLNARSRDSEVGQEGMAYIRDAAHRLCAAFPEVNEENFIHEFLDIRPIAMHHSKLASVNSFESWRQAIRQVSRRSSTSHPTDNLSKLVMRLGAWDGCTTSGVERVFAKLRKCERCLSDQNKRLELKMLWDCDRIGPEVFSTASTIWAQLYGAPRNGATPRLDTGVKRKRDSTTETAFIARRRAAVASAGSKSLSDVKERAACAASDLIDASESIQQEITFQQQKQFKNKIQGFLDGVLLQSEIPEDMQETAQAFLEAQDLADKRRDRTKLNQCEKLSRSTPQIQSVHKVWVQDEAWAEDFKRFIYTAEALLAPDDKAAEATGGMAPVQEAKALEMVQEVNREHLQKLEDSIQTILSHPLFSNIMHESPLKIDKTAGASEAGMQATGPEKLREEVVIALEQGVGVDQFQRQQVQGRQWKQVLLSVSMRVELVDSYEAMFWKGINLRQRYISTYDSLTRSTIQSVLELVKFRDELLPAGSRKEIADHWQMKVADLGSALVDKMDFAFVDTALKVHDRMLCYPAVFKAIMEMDMAFGKASCLNYLRVLELICMKGKEAEQLWMIQSIRDYIFVLKEYTNKDLSTRALQGSPNNRGLLDVFLAKRKMVLWLLEHLQSKNCPCDWIDTLRSLITHAAFREKVGSGSGSRNADQPDKSWLGTEHEVVRLAVDIMKKAIFSAQHDHTLKNILKGSSAPPDIFAKEPYNEMLKGVDDALDAVNHKLKRKDEEVQEAKIRDDDLVAFLPEGVEQCPEDLEHAFQAEIQEAAELVDRFVKWIPECESKAELTQALADTAVAKKQPEGTTALIVLDTKTCGESSSQPHLRLPQFRAPGLRNAVQSFCTARNKEQFDEDEMCAVLDGSRMISTSIMTCFVRDDGCHFEGKTRTEFVIHYDEKSMRARKMVSRGLVQVHEGLHVFSNGALSLPEARTRLYGGSNYSTSIGPVIMDSFENLWLVSPEKKKEYEAGKAKVLAGGGLAGDPPKKPELSGEPMSFHTMPLKFYKELIHSFCAGVVFFLSDTDGVGALAAILAKVPCVALVYSASHGAALRLKLMEHVFKEFQTQSSPLHRVALTLESNKGFPSQEFNVLSRCCASASVLNN</sequence>
<dbReference type="Proteomes" id="UP001642484">
    <property type="component" value="Unassembled WGS sequence"/>
</dbReference>
<reference evidence="1 2" key="1">
    <citation type="submission" date="2024-02" db="EMBL/GenBank/DDBJ databases">
        <authorList>
            <person name="Chen Y."/>
            <person name="Shah S."/>
            <person name="Dougan E. K."/>
            <person name="Thang M."/>
            <person name="Chan C."/>
        </authorList>
    </citation>
    <scope>NUCLEOTIDE SEQUENCE [LARGE SCALE GENOMIC DNA]</scope>
</reference>
<accession>A0ABP0LV62</accession>